<dbReference type="GeneID" id="102689345"/>
<name>W5M5F3_LEPOC</name>
<dbReference type="InterPro" id="IPR009538">
    <property type="entry name" value="PV-1"/>
</dbReference>
<dbReference type="HOGENOM" id="CLU_032393_0_0_1"/>
<dbReference type="PANTHER" id="PTHR21687">
    <property type="entry name" value="PLASMALEMMA VESICLE-ASSOCIATED PROTEIN"/>
    <property type="match status" value="1"/>
</dbReference>
<proteinExistence type="predicted"/>
<dbReference type="PANTHER" id="PTHR21687:SF5">
    <property type="entry name" value="PLASMALEMMA VESICLE-ASSOCIATED PROTEIN"/>
    <property type="match status" value="1"/>
</dbReference>
<reference evidence="4" key="1">
    <citation type="submission" date="2011-12" db="EMBL/GenBank/DDBJ databases">
        <title>The Draft Genome of Lepisosteus oculatus.</title>
        <authorList>
            <consortium name="The Broad Institute Genome Assembly &amp; Analysis Group"/>
            <consortium name="Computational R&amp;D Group"/>
            <consortium name="and Sequencing Platform"/>
            <person name="Di Palma F."/>
            <person name="Alfoldi J."/>
            <person name="Johnson J."/>
            <person name="Berlin A."/>
            <person name="Gnerre S."/>
            <person name="Jaffe D."/>
            <person name="MacCallum I."/>
            <person name="Young S."/>
            <person name="Walker B.J."/>
            <person name="Lander E.S."/>
            <person name="Lindblad-Toh K."/>
        </authorList>
    </citation>
    <scope>NUCLEOTIDE SEQUENCE [LARGE SCALE GENOMIC DNA]</scope>
</reference>
<reference evidence="3" key="2">
    <citation type="submission" date="2025-08" db="UniProtKB">
        <authorList>
            <consortium name="Ensembl"/>
        </authorList>
    </citation>
    <scope>IDENTIFICATION</scope>
</reference>
<dbReference type="Ensembl" id="ENSLOCT00000003618.1">
    <property type="protein sequence ID" value="ENSLOCP00000003611.1"/>
    <property type="gene ID" value="ENSLOCG00000003074.1"/>
</dbReference>
<sequence>MYDSSYSRAKFGLEAKDIHKAKSRSCSYYMKIILFFSSLVQSLIIVGLVLFMVYGKPHKTAEELRVEDLEHNLERLSVDNLAQKKRSHNLTLQLNVSMTNNNHKELELRRARYIANNSAISIKTLNQRLTACEAQRKLDTQSISTARCQPQTPSLGRPYDAEKYALTRERDYLKNTLDVVKTNFTISMQAVKNDLDSTKKEKDLLRQETINLRREKTDMQKELEMFKKKCKEDFVQSLTGIREVTNTFLQKINSLNPQALSFALTCDKQQEQLNRIRSNCSGLSRDIENKFQAYLDRVGEDVSRIQSESSRLTAENARLRSDFGECSANRSALLLEHGRRVQELQARHDNEVERMLKEQARLRGERELQGQTLKLKDLEIARLNNKVQSLNVSLAGCIPRPQPVPPYPGYKLPDNSYQKFQVDLQKNLQELQQFADKGSSVSG</sequence>
<evidence type="ECO:0000256" key="1">
    <source>
        <dbReference type="SAM" id="Coils"/>
    </source>
</evidence>
<dbReference type="Pfam" id="PF06637">
    <property type="entry name" value="PV-1"/>
    <property type="match status" value="1"/>
</dbReference>
<organism evidence="3 4">
    <name type="scientific">Lepisosteus oculatus</name>
    <name type="common">Spotted gar</name>
    <dbReference type="NCBI Taxonomy" id="7918"/>
    <lineage>
        <taxon>Eukaryota</taxon>
        <taxon>Metazoa</taxon>
        <taxon>Chordata</taxon>
        <taxon>Craniata</taxon>
        <taxon>Vertebrata</taxon>
        <taxon>Euteleostomi</taxon>
        <taxon>Actinopterygii</taxon>
        <taxon>Neopterygii</taxon>
        <taxon>Holostei</taxon>
        <taxon>Semionotiformes</taxon>
        <taxon>Lepisosteidae</taxon>
        <taxon>Lepisosteus</taxon>
    </lineage>
</organism>
<dbReference type="Proteomes" id="UP000018468">
    <property type="component" value="Linkage group LG19"/>
</dbReference>
<protein>
    <submittedName>
        <fullName evidence="3">Plasmalemma vesicle associated protein b</fullName>
    </submittedName>
</protein>
<dbReference type="AlphaFoldDB" id="W5M5F3"/>
<dbReference type="GeneTree" id="ENSGT00390000006166"/>
<dbReference type="GO" id="GO:0002693">
    <property type="term" value="P:positive regulation of cellular extravasation"/>
    <property type="evidence" value="ECO:0000318"/>
    <property type="project" value="GO_Central"/>
</dbReference>
<keyword evidence="1" id="KW-0175">Coiled coil</keyword>
<evidence type="ECO:0000313" key="4">
    <source>
        <dbReference type="Proteomes" id="UP000018468"/>
    </source>
</evidence>
<reference evidence="3" key="3">
    <citation type="submission" date="2025-09" db="UniProtKB">
        <authorList>
            <consortium name="Ensembl"/>
        </authorList>
    </citation>
    <scope>IDENTIFICATION</scope>
</reference>
<dbReference type="EMBL" id="AHAT01011190">
    <property type="status" value="NOT_ANNOTATED_CDS"/>
    <property type="molecule type" value="Genomic_DNA"/>
</dbReference>
<evidence type="ECO:0000256" key="2">
    <source>
        <dbReference type="SAM" id="Phobius"/>
    </source>
</evidence>
<feature type="coiled-coil region" evidence="1">
    <location>
        <begin position="59"/>
        <end position="86"/>
    </location>
</feature>
<dbReference type="RefSeq" id="XP_015221150.1">
    <property type="nucleotide sequence ID" value="XM_015365664.2"/>
</dbReference>
<keyword evidence="2" id="KW-0472">Membrane</keyword>
<keyword evidence="2" id="KW-1133">Transmembrane helix</keyword>
<evidence type="ECO:0000313" key="3">
    <source>
        <dbReference type="Ensembl" id="ENSLOCP00000003611.1"/>
    </source>
</evidence>
<dbReference type="KEGG" id="loc:102689345"/>
<dbReference type="Bgee" id="ENSLOCG00000003074">
    <property type="expression patterns" value="Expressed in heart and 12 other cell types or tissues"/>
</dbReference>
<keyword evidence="2" id="KW-0812">Transmembrane</keyword>
<dbReference type="OrthoDB" id="9944409at2759"/>
<dbReference type="OMA" id="FYMKYFF"/>
<dbReference type="eggNOG" id="ENOG502S1PR">
    <property type="taxonomic scope" value="Eukaryota"/>
</dbReference>
<dbReference type="GO" id="GO:0043114">
    <property type="term" value="P:regulation of vascular permeability"/>
    <property type="evidence" value="ECO:0000318"/>
    <property type="project" value="GO_Central"/>
</dbReference>
<dbReference type="CTD" id="570276"/>
<accession>W5M5F3</accession>
<dbReference type="InParanoid" id="W5M5F3"/>
<feature type="transmembrane region" description="Helical" evidence="2">
    <location>
        <begin position="32"/>
        <end position="54"/>
    </location>
</feature>
<keyword evidence="4" id="KW-1185">Reference proteome</keyword>
<feature type="coiled-coil region" evidence="1">
    <location>
        <begin position="188"/>
        <end position="229"/>
    </location>
</feature>